<feature type="domain" description="Guanylate kinase-like" evidence="1">
    <location>
        <begin position="1"/>
        <end position="99"/>
    </location>
</feature>
<gene>
    <name evidence="2" type="ORF">KC01_LOCUS26036</name>
</gene>
<evidence type="ECO:0000313" key="2">
    <source>
        <dbReference type="EMBL" id="CAL1597534.1"/>
    </source>
</evidence>
<proteinExistence type="predicted"/>
<dbReference type="InterPro" id="IPR050716">
    <property type="entry name" value="MAGUK"/>
</dbReference>
<dbReference type="InterPro" id="IPR008144">
    <property type="entry name" value="Guanylate_kin-like_dom"/>
</dbReference>
<protein>
    <recommendedName>
        <fullName evidence="1">Guanylate kinase-like domain-containing protein</fullName>
    </recommendedName>
</protein>
<dbReference type="SUPFAM" id="SSF52540">
    <property type="entry name" value="P-loop containing nucleoside triphosphate hydrolases"/>
    <property type="match status" value="1"/>
</dbReference>
<dbReference type="Gene3D" id="3.40.50.300">
    <property type="entry name" value="P-loop containing nucleotide triphosphate hydrolases"/>
    <property type="match status" value="1"/>
</dbReference>
<name>A0AAV2LD95_KNICA</name>
<accession>A0AAV2LD95</accession>
<dbReference type="PROSITE" id="PS50052">
    <property type="entry name" value="GUANYLATE_KINASE_2"/>
    <property type="match status" value="1"/>
</dbReference>
<dbReference type="InterPro" id="IPR027417">
    <property type="entry name" value="P-loop_NTPase"/>
</dbReference>
<organism evidence="2 3">
    <name type="scientific">Knipowitschia caucasica</name>
    <name type="common">Caucasian dwarf goby</name>
    <name type="synonym">Pomatoschistus caucasicus</name>
    <dbReference type="NCBI Taxonomy" id="637954"/>
    <lineage>
        <taxon>Eukaryota</taxon>
        <taxon>Metazoa</taxon>
        <taxon>Chordata</taxon>
        <taxon>Craniata</taxon>
        <taxon>Vertebrata</taxon>
        <taxon>Euteleostomi</taxon>
        <taxon>Actinopterygii</taxon>
        <taxon>Neopterygii</taxon>
        <taxon>Teleostei</taxon>
        <taxon>Neoteleostei</taxon>
        <taxon>Acanthomorphata</taxon>
        <taxon>Gobiaria</taxon>
        <taxon>Gobiiformes</taxon>
        <taxon>Gobioidei</taxon>
        <taxon>Gobiidae</taxon>
        <taxon>Gobiinae</taxon>
        <taxon>Knipowitschia</taxon>
    </lineage>
</organism>
<keyword evidence="3" id="KW-1185">Reference proteome</keyword>
<dbReference type="Pfam" id="PF00625">
    <property type="entry name" value="Guanylate_kin"/>
    <property type="match status" value="1"/>
</dbReference>
<dbReference type="AlphaFoldDB" id="A0AAV2LD95"/>
<sequence>MFSESLNWTLRSIKLLRTAEFKPLVVFVKPPPLERLRETRAQTSPTELRSSGRSFTEEDFQQMLREAQLMEAQYGHLFEKTIVNDDLSAAFTELRKLLDHIQTQSHWVPVSWTHS</sequence>
<reference evidence="2 3" key="1">
    <citation type="submission" date="2024-04" db="EMBL/GenBank/DDBJ databases">
        <authorList>
            <person name="Waldvogel A.-M."/>
            <person name="Schoenle A."/>
        </authorList>
    </citation>
    <scope>NUCLEOTIDE SEQUENCE [LARGE SCALE GENOMIC DNA]</scope>
</reference>
<dbReference type="PANTHER" id="PTHR23122">
    <property type="entry name" value="MEMBRANE-ASSOCIATED GUANYLATE KINASE MAGUK"/>
    <property type="match status" value="1"/>
</dbReference>
<dbReference type="EMBL" id="OZ035843">
    <property type="protein sequence ID" value="CAL1597534.1"/>
    <property type="molecule type" value="Genomic_DNA"/>
</dbReference>
<evidence type="ECO:0000313" key="3">
    <source>
        <dbReference type="Proteomes" id="UP001497482"/>
    </source>
</evidence>
<evidence type="ECO:0000259" key="1">
    <source>
        <dbReference type="PROSITE" id="PS50052"/>
    </source>
</evidence>
<dbReference type="Proteomes" id="UP001497482">
    <property type="component" value="Chromosome 21"/>
</dbReference>
<dbReference type="InterPro" id="IPR008145">
    <property type="entry name" value="GK/Ca_channel_bsu"/>
</dbReference>